<gene>
    <name evidence="1" type="ORF">OCBIM_22038152mg</name>
</gene>
<dbReference type="AlphaFoldDB" id="A0A0L8G8A6"/>
<evidence type="ECO:0000313" key="1">
    <source>
        <dbReference type="EMBL" id="KOF73261.1"/>
    </source>
</evidence>
<accession>A0A0L8G8A6</accession>
<feature type="non-terminal residue" evidence="1">
    <location>
        <position position="1"/>
    </location>
</feature>
<protein>
    <submittedName>
        <fullName evidence="1">Uncharacterized protein</fullName>
    </submittedName>
</protein>
<organism evidence="1">
    <name type="scientific">Octopus bimaculoides</name>
    <name type="common">California two-spotted octopus</name>
    <dbReference type="NCBI Taxonomy" id="37653"/>
    <lineage>
        <taxon>Eukaryota</taxon>
        <taxon>Metazoa</taxon>
        <taxon>Spiralia</taxon>
        <taxon>Lophotrochozoa</taxon>
        <taxon>Mollusca</taxon>
        <taxon>Cephalopoda</taxon>
        <taxon>Coleoidea</taxon>
        <taxon>Octopodiformes</taxon>
        <taxon>Octopoda</taxon>
        <taxon>Incirrata</taxon>
        <taxon>Octopodidae</taxon>
        <taxon>Octopus</taxon>
    </lineage>
</organism>
<proteinExistence type="predicted"/>
<sequence>CPDNVTYGTSYNMDGGCGMCICNAPDNSSALSTSQPTWNCYTCPPMFIVNCTEMEVVNPLADYPDCCEKRCKTE</sequence>
<reference evidence="1" key="1">
    <citation type="submission" date="2015-07" db="EMBL/GenBank/DDBJ databases">
        <title>MeaNS - Measles Nucleotide Surveillance Program.</title>
        <authorList>
            <person name="Tran T."/>
            <person name="Druce J."/>
        </authorList>
    </citation>
    <scope>NUCLEOTIDE SEQUENCE</scope>
    <source>
        <strain evidence="1">UCB-OBI-ISO-001</strain>
        <tissue evidence="1">Gonad</tissue>
    </source>
</reference>
<name>A0A0L8G8A6_OCTBM</name>
<dbReference type="EMBL" id="KQ423220">
    <property type="protein sequence ID" value="KOF73261.1"/>
    <property type="molecule type" value="Genomic_DNA"/>
</dbReference>